<feature type="compositionally biased region" description="Polar residues" evidence="1">
    <location>
        <begin position="364"/>
        <end position="374"/>
    </location>
</feature>
<dbReference type="SMART" id="SM00353">
    <property type="entry name" value="HLH"/>
    <property type="match status" value="1"/>
</dbReference>
<protein>
    <recommendedName>
        <fullName evidence="2">BHLH domain-containing protein</fullName>
    </recommendedName>
</protein>
<dbReference type="PANTHER" id="PTHR46266:SF4">
    <property type="entry name" value="TRANSCRIPTION FACTOR TT8"/>
    <property type="match status" value="1"/>
</dbReference>
<feature type="region of interest" description="Disordered" evidence="1">
    <location>
        <begin position="356"/>
        <end position="378"/>
    </location>
</feature>
<gene>
    <name evidence="3" type="ORF">VNI00_017187</name>
</gene>
<accession>A0AAW0B900</accession>
<dbReference type="InterPro" id="IPR036638">
    <property type="entry name" value="HLH_DNA-bd_sf"/>
</dbReference>
<dbReference type="Gene3D" id="4.10.280.10">
    <property type="entry name" value="Helix-loop-helix DNA-binding domain"/>
    <property type="match status" value="1"/>
</dbReference>
<feature type="region of interest" description="Disordered" evidence="1">
    <location>
        <begin position="122"/>
        <end position="169"/>
    </location>
</feature>
<feature type="compositionally biased region" description="Polar residues" evidence="1">
    <location>
        <begin position="24"/>
        <end position="35"/>
    </location>
</feature>
<feature type="domain" description="BHLH" evidence="2">
    <location>
        <begin position="97"/>
        <end position="185"/>
    </location>
</feature>
<dbReference type="Proteomes" id="UP001383192">
    <property type="component" value="Unassembled WGS sequence"/>
</dbReference>
<organism evidence="3 4">
    <name type="scientific">Paramarasmius palmivorus</name>
    <dbReference type="NCBI Taxonomy" id="297713"/>
    <lineage>
        <taxon>Eukaryota</taxon>
        <taxon>Fungi</taxon>
        <taxon>Dikarya</taxon>
        <taxon>Basidiomycota</taxon>
        <taxon>Agaricomycotina</taxon>
        <taxon>Agaricomycetes</taxon>
        <taxon>Agaricomycetidae</taxon>
        <taxon>Agaricales</taxon>
        <taxon>Marasmiineae</taxon>
        <taxon>Marasmiaceae</taxon>
        <taxon>Paramarasmius</taxon>
    </lineage>
</organism>
<dbReference type="PANTHER" id="PTHR46266">
    <property type="entry name" value="TRANSCRIPTION FACTOR TT8"/>
    <property type="match status" value="1"/>
</dbReference>
<evidence type="ECO:0000256" key="1">
    <source>
        <dbReference type="SAM" id="MobiDB-lite"/>
    </source>
</evidence>
<dbReference type="Pfam" id="PF00010">
    <property type="entry name" value="HLH"/>
    <property type="match status" value="1"/>
</dbReference>
<reference evidence="3 4" key="1">
    <citation type="submission" date="2024-01" db="EMBL/GenBank/DDBJ databases">
        <title>A draft genome for a cacao thread blight-causing isolate of Paramarasmius palmivorus.</title>
        <authorList>
            <person name="Baruah I.K."/>
            <person name="Bukari Y."/>
            <person name="Amoako-Attah I."/>
            <person name="Meinhardt L.W."/>
            <person name="Bailey B.A."/>
            <person name="Cohen S.P."/>
        </authorList>
    </citation>
    <scope>NUCLEOTIDE SEQUENCE [LARGE SCALE GENOMIC DNA]</scope>
    <source>
        <strain evidence="3 4">GH-12</strain>
    </source>
</reference>
<dbReference type="EMBL" id="JAYKXP010000159">
    <property type="protein sequence ID" value="KAK7021898.1"/>
    <property type="molecule type" value="Genomic_DNA"/>
</dbReference>
<name>A0AAW0B900_9AGAR</name>
<evidence type="ECO:0000259" key="2">
    <source>
        <dbReference type="PROSITE" id="PS50888"/>
    </source>
</evidence>
<dbReference type="PROSITE" id="PS50888">
    <property type="entry name" value="BHLH"/>
    <property type="match status" value="1"/>
</dbReference>
<keyword evidence="4" id="KW-1185">Reference proteome</keyword>
<dbReference type="GO" id="GO:0046983">
    <property type="term" value="F:protein dimerization activity"/>
    <property type="evidence" value="ECO:0007669"/>
    <property type="project" value="InterPro"/>
</dbReference>
<evidence type="ECO:0000313" key="4">
    <source>
        <dbReference type="Proteomes" id="UP001383192"/>
    </source>
</evidence>
<feature type="compositionally biased region" description="Basic and acidic residues" evidence="1">
    <location>
        <begin position="92"/>
        <end position="107"/>
    </location>
</feature>
<dbReference type="InterPro" id="IPR011598">
    <property type="entry name" value="bHLH_dom"/>
</dbReference>
<feature type="compositionally biased region" description="Acidic residues" evidence="1">
    <location>
        <begin position="141"/>
        <end position="150"/>
    </location>
</feature>
<feature type="region of interest" description="Disordered" evidence="1">
    <location>
        <begin position="210"/>
        <end position="234"/>
    </location>
</feature>
<evidence type="ECO:0000313" key="3">
    <source>
        <dbReference type="EMBL" id="KAK7021898.1"/>
    </source>
</evidence>
<proteinExistence type="predicted"/>
<feature type="compositionally biased region" description="Basic and acidic residues" evidence="1">
    <location>
        <begin position="262"/>
        <end position="271"/>
    </location>
</feature>
<feature type="region of interest" description="Disordered" evidence="1">
    <location>
        <begin position="1"/>
        <end position="107"/>
    </location>
</feature>
<comment type="caution">
    <text evidence="3">The sequence shown here is derived from an EMBL/GenBank/DDBJ whole genome shotgun (WGS) entry which is preliminary data.</text>
</comment>
<dbReference type="AlphaFoldDB" id="A0AAW0B900"/>
<sequence length="468" mass="50206">MSPASNELYAGSCNPSRKAKQPRASENSIQHNSIPIQPRRIQEVIGDMPQPSVSDSSIPANASLSKTSSTAQPNPTQGPAKRGRKPGTMSRSARETQRKLNHSIIEKARRTKINEALATLKQLVPSDFGSGASSSQKKDDSDSENDDDGEYQEKKTNKKSGKKEEKEREFKLEILIRTVSYMEHLIDKVKELESRLAVDAVESEPCSDLQDTLVSKSHPPTRQASDTTATTVATTKRKRAISDIVDVVGEPEITNRQRRKLHETPSPDIMKDSTSSRPLLPSISAWLPDIDTRSQAPSPNLSASITASPALTFTRSPNITPIAGGSYLPSPPSSTHFTPTNPPNVIQMPPVLTLGPTAEPRQSGMRSRSSTVTTPEEESAASVLVHFRKTKGVSSPTVLPTPGSSVAFVTSPAFRAAGSSNMAEPLDLGPAMMVASRNKEVSEGLVAQTPSSILGLGFRSGGLSGTTR</sequence>
<dbReference type="SUPFAM" id="SSF47459">
    <property type="entry name" value="HLH, helix-loop-helix DNA-binding domain"/>
    <property type="match status" value="1"/>
</dbReference>
<feature type="compositionally biased region" description="Polar residues" evidence="1">
    <location>
        <begin position="210"/>
        <end position="226"/>
    </location>
</feature>
<feature type="compositionally biased region" description="Polar residues" evidence="1">
    <location>
        <begin position="51"/>
        <end position="77"/>
    </location>
</feature>
<feature type="region of interest" description="Disordered" evidence="1">
    <location>
        <begin position="253"/>
        <end position="277"/>
    </location>
</feature>